<accession>A0A7G2IRE8</accession>
<dbReference type="SUPFAM" id="SSF51120">
    <property type="entry name" value="beta-Roll"/>
    <property type="match status" value="1"/>
</dbReference>
<dbReference type="InterPro" id="IPR011049">
    <property type="entry name" value="Serralysin-like_metalloprot_C"/>
</dbReference>
<sequence>MVLQSSLKNVSAIANSGKIISASTTAPVIDASGDSNKKITNTGTLQAINDTAVAIQSGKGNDTIDISQGITSGVINTGEGKDTFNWQSGTFAAR</sequence>
<reference evidence="1 2" key="1">
    <citation type="submission" date="2013-10" db="EMBL/GenBank/DDBJ databases">
        <title>Antibiotic resistance diversity of beta-lactamase producers in the General Hospital Vienna.</title>
        <authorList>
            <person name="Barisic I."/>
            <person name="Mitteregger D."/>
            <person name="Hirschl A.M."/>
            <person name="Noehammer C."/>
            <person name="Wiesinger-Mayr H."/>
        </authorList>
    </citation>
    <scope>NUCLEOTIDE SEQUENCE [LARGE SCALE GENOMIC DNA]</scope>
    <source>
        <strain evidence="1 2">ISC11</strain>
    </source>
</reference>
<evidence type="ECO:0000313" key="1">
    <source>
        <dbReference type="EMBL" id="CDL37934.1"/>
    </source>
</evidence>
<dbReference type="Gene3D" id="2.160.20.160">
    <property type="match status" value="1"/>
</dbReference>
<organism evidence="1 2">
    <name type="scientific">Citrobacter freundii</name>
    <dbReference type="NCBI Taxonomy" id="546"/>
    <lineage>
        <taxon>Bacteria</taxon>
        <taxon>Pseudomonadati</taxon>
        <taxon>Pseudomonadota</taxon>
        <taxon>Gammaproteobacteria</taxon>
        <taxon>Enterobacterales</taxon>
        <taxon>Enterobacteriaceae</taxon>
        <taxon>Citrobacter</taxon>
        <taxon>Citrobacter freundii complex</taxon>
    </lineage>
</organism>
<comment type="caution">
    <text evidence="1">The sequence shown here is derived from an EMBL/GenBank/DDBJ whole genome shotgun (WGS) entry which is preliminary data.</text>
</comment>
<dbReference type="Proteomes" id="UP000019194">
    <property type="component" value="Unassembled WGS sequence"/>
</dbReference>
<dbReference type="AlphaFoldDB" id="A0A7G2IRE8"/>
<protein>
    <submittedName>
        <fullName evidence="1">Uncharacterized protein</fullName>
    </submittedName>
</protein>
<name>A0A7G2IRE8_CITFR</name>
<evidence type="ECO:0000313" key="2">
    <source>
        <dbReference type="Proteomes" id="UP000019194"/>
    </source>
</evidence>
<proteinExistence type="predicted"/>
<dbReference type="EMBL" id="CBWP010000032">
    <property type="protein sequence ID" value="CDL37934.1"/>
    <property type="molecule type" value="Genomic_DNA"/>
</dbReference>